<dbReference type="GO" id="GO:0016757">
    <property type="term" value="F:glycosyltransferase activity"/>
    <property type="evidence" value="ECO:0007669"/>
    <property type="project" value="UniProtKB-KW"/>
</dbReference>
<dbReference type="PANTHER" id="PTHR22916:SF3">
    <property type="entry name" value="UDP-GLCNAC:BETAGAL BETA-1,3-N-ACETYLGLUCOSAMINYLTRANSFERASE-LIKE PROTEIN 1"/>
    <property type="match status" value="1"/>
</dbReference>
<feature type="transmembrane region" description="Helical" evidence="1">
    <location>
        <begin position="280"/>
        <end position="297"/>
    </location>
</feature>
<accession>A0ABU3ZQ30</accession>
<keyword evidence="4" id="KW-1185">Reference proteome</keyword>
<dbReference type="EMBL" id="JAWJZI010000022">
    <property type="protein sequence ID" value="MDV5172118.1"/>
    <property type="molecule type" value="Genomic_DNA"/>
</dbReference>
<dbReference type="PANTHER" id="PTHR22916">
    <property type="entry name" value="GLYCOSYLTRANSFERASE"/>
    <property type="match status" value="1"/>
</dbReference>
<keyword evidence="3" id="KW-0328">Glycosyltransferase</keyword>
<dbReference type="InterPro" id="IPR001173">
    <property type="entry name" value="Glyco_trans_2-like"/>
</dbReference>
<keyword evidence="1" id="KW-0812">Transmembrane</keyword>
<feature type="domain" description="Glycosyltransferase 2-like" evidence="2">
    <location>
        <begin position="7"/>
        <end position="123"/>
    </location>
</feature>
<dbReference type="InterPro" id="IPR029044">
    <property type="entry name" value="Nucleotide-diphossugar_trans"/>
</dbReference>
<keyword evidence="1" id="KW-0472">Membrane</keyword>
<dbReference type="Proteomes" id="UP001186452">
    <property type="component" value="Unassembled WGS sequence"/>
</dbReference>
<protein>
    <submittedName>
        <fullName evidence="3">Glycosyltransferase family A protein</fullName>
        <ecNumber evidence="3">2.4.-.-</ecNumber>
    </submittedName>
</protein>
<comment type="caution">
    <text evidence="3">The sequence shown here is derived from an EMBL/GenBank/DDBJ whole genome shotgun (WGS) entry which is preliminary data.</text>
</comment>
<dbReference type="SUPFAM" id="SSF53448">
    <property type="entry name" value="Nucleotide-diphospho-sugar transferases"/>
    <property type="match status" value="1"/>
</dbReference>
<evidence type="ECO:0000256" key="1">
    <source>
        <dbReference type="SAM" id="Phobius"/>
    </source>
</evidence>
<keyword evidence="3" id="KW-0808">Transferase</keyword>
<sequence>MNDVSYSIVTPTYNRAHLLTRLYESICAQKYINIEWIIVDDGSQDNTKEVIDAIMSNHTGFPIKYFYKDNGGKHTALNTGFSKSTNEMLLILDSDDELTANTLSRVSELWFDLKDNASIAGIIGLCRDAETNDLIGTKFPKENMFSTITKNMFYFNRRGDTCDFIRTEYIKEYRFPELEGQRFIPESIVTYDLDKQYQYLCVNEVFEVKEYQKEGITKNFTRLAINNANGYFLRFEHLMHNCFLNQMSTKGKITVSANYYRYLWHSENAFSLKKLLDNKINPFLILSGVVIGSVYYLKDKMTVK</sequence>
<organism evidence="3 4">
    <name type="scientific">Photobacterium rosenbergii</name>
    <dbReference type="NCBI Taxonomy" id="294936"/>
    <lineage>
        <taxon>Bacteria</taxon>
        <taxon>Pseudomonadati</taxon>
        <taxon>Pseudomonadota</taxon>
        <taxon>Gammaproteobacteria</taxon>
        <taxon>Vibrionales</taxon>
        <taxon>Vibrionaceae</taxon>
        <taxon>Photobacterium</taxon>
    </lineage>
</organism>
<dbReference type="EC" id="2.4.-.-" evidence="3"/>
<proteinExistence type="predicted"/>
<name>A0ABU3ZQ30_9GAMM</name>
<dbReference type="Pfam" id="PF00535">
    <property type="entry name" value="Glycos_transf_2"/>
    <property type="match status" value="1"/>
</dbReference>
<evidence type="ECO:0000313" key="3">
    <source>
        <dbReference type="EMBL" id="MDV5172118.1"/>
    </source>
</evidence>
<gene>
    <name evidence="3" type="ORF">R2X38_24250</name>
</gene>
<dbReference type="CDD" id="cd00761">
    <property type="entry name" value="Glyco_tranf_GTA_type"/>
    <property type="match status" value="1"/>
</dbReference>
<dbReference type="RefSeq" id="WP_317524912.1">
    <property type="nucleotide sequence ID" value="NZ_JAWJZI010000022.1"/>
</dbReference>
<evidence type="ECO:0000259" key="2">
    <source>
        <dbReference type="Pfam" id="PF00535"/>
    </source>
</evidence>
<keyword evidence="1" id="KW-1133">Transmembrane helix</keyword>
<dbReference type="Gene3D" id="3.90.550.10">
    <property type="entry name" value="Spore Coat Polysaccharide Biosynthesis Protein SpsA, Chain A"/>
    <property type="match status" value="1"/>
</dbReference>
<evidence type="ECO:0000313" key="4">
    <source>
        <dbReference type="Proteomes" id="UP001186452"/>
    </source>
</evidence>
<reference evidence="3 4" key="1">
    <citation type="submission" date="2023-10" db="EMBL/GenBank/DDBJ databases">
        <title>Marine bacteria isolated from horseshoe crab.</title>
        <authorList>
            <person name="Cheng T.H."/>
        </authorList>
    </citation>
    <scope>NUCLEOTIDE SEQUENCE [LARGE SCALE GENOMIC DNA]</scope>
    <source>
        <strain evidence="3 4">HSC6</strain>
    </source>
</reference>